<dbReference type="OrthoDB" id="9947543at2759"/>
<evidence type="ECO:0000256" key="2">
    <source>
        <dbReference type="ARBA" id="ARBA00007474"/>
    </source>
</evidence>
<dbReference type="PRINTS" id="PR02084">
    <property type="entry name" value="GOLM1CASC4"/>
</dbReference>
<keyword evidence="12" id="KW-1185">Reference proteome</keyword>
<proteinExistence type="inferred from homology"/>
<keyword evidence="5 10" id="KW-1133">Transmembrane helix</keyword>
<evidence type="ECO:0000256" key="1">
    <source>
        <dbReference type="ARBA" id="ARBA00004606"/>
    </source>
</evidence>
<protein>
    <recommendedName>
        <fullName evidence="13">Golgi membrane protein 1</fullName>
    </recommendedName>
</protein>
<evidence type="ECO:0000256" key="8">
    <source>
        <dbReference type="SAM" id="Coils"/>
    </source>
</evidence>
<reference evidence="11 12" key="1">
    <citation type="submission" date="2018-11" db="EMBL/GenBank/DDBJ databases">
        <authorList>
            <person name="Lopez-Roques C."/>
            <person name="Donnadieu C."/>
            <person name="Bouchez O."/>
            <person name="Klopp C."/>
            <person name="Cabau C."/>
            <person name="Zahm M."/>
        </authorList>
    </citation>
    <scope>NUCLEOTIDE SEQUENCE [LARGE SCALE GENOMIC DNA]</scope>
    <source>
        <strain evidence="11">RS831</strain>
        <tissue evidence="11">Whole body</tissue>
    </source>
</reference>
<evidence type="ECO:0000256" key="9">
    <source>
        <dbReference type="SAM" id="MobiDB-lite"/>
    </source>
</evidence>
<accession>A0A437CZR7</accession>
<evidence type="ECO:0000256" key="3">
    <source>
        <dbReference type="ARBA" id="ARBA00022692"/>
    </source>
</evidence>
<evidence type="ECO:0000313" key="12">
    <source>
        <dbReference type="Proteomes" id="UP000283210"/>
    </source>
</evidence>
<feature type="region of interest" description="Disordered" evidence="9">
    <location>
        <begin position="334"/>
        <end position="412"/>
    </location>
</feature>
<dbReference type="GO" id="GO:0016020">
    <property type="term" value="C:membrane"/>
    <property type="evidence" value="ECO:0007669"/>
    <property type="project" value="UniProtKB-SubCell"/>
</dbReference>
<feature type="compositionally biased region" description="Basic and acidic residues" evidence="9">
    <location>
        <begin position="335"/>
        <end position="347"/>
    </location>
</feature>
<dbReference type="GO" id="GO:0005794">
    <property type="term" value="C:Golgi apparatus"/>
    <property type="evidence" value="ECO:0007669"/>
    <property type="project" value="TreeGrafter"/>
</dbReference>
<dbReference type="AlphaFoldDB" id="A0A437CZR7"/>
<dbReference type="PANTHER" id="PTHR15896:SF8">
    <property type="entry name" value="GOLGI MEMBRANE PROTEIN 1"/>
    <property type="match status" value="1"/>
</dbReference>
<evidence type="ECO:0000256" key="5">
    <source>
        <dbReference type="ARBA" id="ARBA00022989"/>
    </source>
</evidence>
<dbReference type="Proteomes" id="UP000283210">
    <property type="component" value="Chromosome 9"/>
</dbReference>
<dbReference type="InterPro" id="IPR026139">
    <property type="entry name" value="GOLM1/CASC4"/>
</dbReference>
<organism evidence="11 12">
    <name type="scientific">Oryzias javanicus</name>
    <name type="common">Javanese ricefish</name>
    <name type="synonym">Aplocheilus javanicus</name>
    <dbReference type="NCBI Taxonomy" id="123683"/>
    <lineage>
        <taxon>Eukaryota</taxon>
        <taxon>Metazoa</taxon>
        <taxon>Chordata</taxon>
        <taxon>Craniata</taxon>
        <taxon>Vertebrata</taxon>
        <taxon>Euteleostomi</taxon>
        <taxon>Actinopterygii</taxon>
        <taxon>Neopterygii</taxon>
        <taxon>Teleostei</taxon>
        <taxon>Neoteleostei</taxon>
        <taxon>Acanthomorphata</taxon>
        <taxon>Ovalentaria</taxon>
        <taxon>Atherinomorphae</taxon>
        <taxon>Beloniformes</taxon>
        <taxon>Adrianichthyidae</taxon>
        <taxon>Oryziinae</taxon>
        <taxon>Oryzias</taxon>
    </lineage>
</organism>
<evidence type="ECO:0000256" key="7">
    <source>
        <dbReference type="ARBA" id="ARBA00023136"/>
    </source>
</evidence>
<dbReference type="PANTHER" id="PTHR15896">
    <property type="entry name" value="GOLGI PHOSPHOPROTEIN 2/GP73-RELATED"/>
    <property type="match status" value="1"/>
</dbReference>
<name>A0A437CZR7_ORYJA</name>
<evidence type="ECO:0000313" key="11">
    <source>
        <dbReference type="EMBL" id="RVE68134.1"/>
    </source>
</evidence>
<gene>
    <name evidence="11" type="ORF">OJAV_G00088720</name>
</gene>
<keyword evidence="3 10" id="KW-0812">Transmembrane</keyword>
<keyword evidence="6 8" id="KW-0175">Coiled coil</keyword>
<dbReference type="EMBL" id="CM012445">
    <property type="protein sequence ID" value="RVE68134.1"/>
    <property type="molecule type" value="Genomic_DNA"/>
</dbReference>
<comment type="similarity">
    <text evidence="2">Belongs to the GOLM family.</text>
</comment>
<feature type="transmembrane region" description="Helical" evidence="10">
    <location>
        <begin position="18"/>
        <end position="36"/>
    </location>
</feature>
<evidence type="ECO:0000256" key="10">
    <source>
        <dbReference type="SAM" id="Phobius"/>
    </source>
</evidence>
<keyword evidence="7 10" id="KW-0472">Membrane</keyword>
<feature type="compositionally biased region" description="Basic residues" evidence="9">
    <location>
        <begin position="401"/>
        <end position="412"/>
    </location>
</feature>
<comment type="subcellular location">
    <subcellularLocation>
        <location evidence="1">Membrane</location>
        <topology evidence="1">Single-pass type II membrane protein</topology>
    </subcellularLocation>
</comment>
<dbReference type="OMA" id="CQGNINT"/>
<reference evidence="11 12" key="2">
    <citation type="submission" date="2019-01" db="EMBL/GenBank/DDBJ databases">
        <title>A chromosome length genome reference of the Java medaka (oryzias javanicus).</title>
        <authorList>
            <person name="Herpin A."/>
            <person name="Takehana Y."/>
            <person name="Naruse K."/>
            <person name="Ansai S."/>
            <person name="Kawaguchi M."/>
        </authorList>
    </citation>
    <scope>NUCLEOTIDE SEQUENCE [LARGE SCALE GENOMIC DNA]</scope>
    <source>
        <strain evidence="11">RS831</strain>
        <tissue evidence="11">Whole body</tissue>
    </source>
</reference>
<feature type="coiled-coil region" evidence="8">
    <location>
        <begin position="119"/>
        <end position="153"/>
    </location>
</feature>
<feature type="compositionally biased region" description="Acidic residues" evidence="9">
    <location>
        <begin position="348"/>
        <end position="362"/>
    </location>
</feature>
<evidence type="ECO:0000256" key="6">
    <source>
        <dbReference type="ARBA" id="ARBA00023054"/>
    </source>
</evidence>
<keyword evidence="4" id="KW-0735">Signal-anchor</keyword>
<evidence type="ECO:0008006" key="13">
    <source>
        <dbReference type="Google" id="ProtNLM"/>
    </source>
</evidence>
<sequence>MVMGGLGNGRRGGRSPPLMIAALIACILVLGFNYWVSSSRNLELQNKVYELEGHVRRGAAERGAAEIKQNEFQGEIQRQKDQIVQIEKFYKKKLEDVQTTCSREQAIMQQNISLSTKTIEELKVQLNQINDDLGKLQKELQSCKDNVETLNNKLTFDMAHCQSQVISQKELCDDRVAKATLEIQKKMEKLISPQAVVSLENKDKGAVPENSTIVSVPEAGSHTPTISQPKLNASSELQTNDIITDRGSDVALNLRQDTNALKTASQSLPSAAAVKEVVLSENEDITKAKPEAAEDIPVKNSLSDNNKIEVMNVHEEESQIEEVDPMLESVLISQEKTDERPVDQKPEEPDEYDAEEQEVDGVDMEKENQSMLTENIDKDMDEDPATTTETMKMKESLKQTNKLHLHKSKSWR</sequence>
<evidence type="ECO:0000256" key="4">
    <source>
        <dbReference type="ARBA" id="ARBA00022968"/>
    </source>
</evidence>